<proteinExistence type="inferred from homology"/>
<keyword evidence="2" id="KW-0732">Signal</keyword>
<gene>
    <name evidence="3" type="ORF">HB662_19850</name>
</gene>
<dbReference type="Gene3D" id="3.40.190.10">
    <property type="entry name" value="Periplasmic binding protein-like II"/>
    <property type="match status" value="1"/>
</dbReference>
<dbReference type="EMBL" id="JAAVTX010000006">
    <property type="protein sequence ID" value="NKE47043.1"/>
    <property type="molecule type" value="Genomic_DNA"/>
</dbReference>
<comment type="caution">
    <text evidence="3">The sequence shown here is derived from an EMBL/GenBank/DDBJ whole genome shotgun (WGS) entry which is preliminary data.</text>
</comment>
<dbReference type="RefSeq" id="WP_168052001.1">
    <property type="nucleotide sequence ID" value="NZ_JAATJR010000006.1"/>
</dbReference>
<dbReference type="Pfam" id="PF03401">
    <property type="entry name" value="TctC"/>
    <property type="match status" value="1"/>
</dbReference>
<dbReference type="PANTHER" id="PTHR42928">
    <property type="entry name" value="TRICARBOXYLATE-BINDING PROTEIN"/>
    <property type="match status" value="1"/>
</dbReference>
<keyword evidence="4" id="KW-1185">Reference proteome</keyword>
<name>A0ABX1F3U9_9PROT</name>
<dbReference type="PANTHER" id="PTHR42928:SF5">
    <property type="entry name" value="BLR1237 PROTEIN"/>
    <property type="match status" value="1"/>
</dbReference>
<dbReference type="Gene3D" id="3.40.190.150">
    <property type="entry name" value="Bordetella uptake gene, domain 1"/>
    <property type="match status" value="1"/>
</dbReference>
<sequence length="314" mass="33390">MIQRRALFAATAGLALAAPAIAETWPSRPVRLVIPYPPGGGTDIAGRILGNKFAQILGQAVVIENRGGAGGMIGTRAVGQAPPDGYTLLFNGTVSILRDNFDPRSVVDHVVRVAATHNILVVNQTIPARTVPEFIAYVKANPGKVNHGTSGPLASQHLAAVMFDLMAGTRIENVHYRGTGPSVVGILGNEVQMMFGSMSAVLPLIQDGKLRALATASAQRSRMLPDLPTVGEFLPGYGAELTYSLCTPIGASAELKRRLEQMVKVALEDEALVAEMGLRGFEPQYEIGDSLKRSIELDMARWVDVANRAGLTLS</sequence>
<evidence type="ECO:0000313" key="3">
    <source>
        <dbReference type="EMBL" id="NKE47043.1"/>
    </source>
</evidence>
<dbReference type="InterPro" id="IPR042100">
    <property type="entry name" value="Bug_dom1"/>
</dbReference>
<feature type="chain" id="PRO_5047268768" evidence="2">
    <location>
        <begin position="23"/>
        <end position="314"/>
    </location>
</feature>
<evidence type="ECO:0000313" key="4">
    <source>
        <dbReference type="Proteomes" id="UP000765160"/>
    </source>
</evidence>
<organism evidence="3 4">
    <name type="scientific">Falsiroseomonas frigidaquae</name>
    <dbReference type="NCBI Taxonomy" id="487318"/>
    <lineage>
        <taxon>Bacteria</taxon>
        <taxon>Pseudomonadati</taxon>
        <taxon>Pseudomonadota</taxon>
        <taxon>Alphaproteobacteria</taxon>
        <taxon>Acetobacterales</taxon>
        <taxon>Roseomonadaceae</taxon>
        <taxon>Falsiroseomonas</taxon>
    </lineage>
</organism>
<evidence type="ECO:0000256" key="1">
    <source>
        <dbReference type="ARBA" id="ARBA00006987"/>
    </source>
</evidence>
<dbReference type="CDD" id="cd07012">
    <property type="entry name" value="PBP2_Bug_TTT"/>
    <property type="match status" value="1"/>
</dbReference>
<accession>A0ABX1F3U9</accession>
<comment type="similarity">
    <text evidence="1">Belongs to the UPF0065 (bug) family.</text>
</comment>
<dbReference type="PIRSF" id="PIRSF017082">
    <property type="entry name" value="YflP"/>
    <property type="match status" value="1"/>
</dbReference>
<reference evidence="3 4" key="1">
    <citation type="submission" date="2020-03" db="EMBL/GenBank/DDBJ databases">
        <title>Roseomonas selenitidurans sp. nov. isolated from soil.</title>
        <authorList>
            <person name="Liu H."/>
        </authorList>
    </citation>
    <scope>NUCLEOTIDE SEQUENCE [LARGE SCALE GENOMIC DNA]</scope>
    <source>
        <strain evidence="3 4">JCM 15073</strain>
    </source>
</reference>
<dbReference type="InterPro" id="IPR005064">
    <property type="entry name" value="BUG"/>
</dbReference>
<evidence type="ECO:0000256" key="2">
    <source>
        <dbReference type="SAM" id="SignalP"/>
    </source>
</evidence>
<feature type="signal peptide" evidence="2">
    <location>
        <begin position="1"/>
        <end position="22"/>
    </location>
</feature>
<dbReference type="Proteomes" id="UP000765160">
    <property type="component" value="Unassembled WGS sequence"/>
</dbReference>
<protein>
    <submittedName>
        <fullName evidence="3">Tripartite tricarboxylate transporter substrate binding protein</fullName>
    </submittedName>
</protein>